<gene>
    <name evidence="1" type="ORF">ALIPUT_02243</name>
</gene>
<reference evidence="1" key="1">
    <citation type="submission" date="2007-10" db="EMBL/GenBank/DDBJ databases">
        <authorList>
            <person name="Fulton L."/>
            <person name="Clifton S."/>
            <person name="Fulton B."/>
            <person name="Xu J."/>
            <person name="Minx P."/>
            <person name="Pepin K.H."/>
            <person name="Johnson M."/>
            <person name="Thiruvilangam P."/>
            <person name="Bhonagiri V."/>
            <person name="Nash W.E."/>
            <person name="Mardis E.R."/>
            <person name="Wilson R.K."/>
        </authorList>
    </citation>
    <scope>NUCLEOTIDE SEQUENCE [LARGE SCALE GENOMIC DNA]</scope>
    <source>
        <strain evidence="1">DSM 17216</strain>
    </source>
</reference>
<accession>B0MYM7</accession>
<sequence length="47" mass="5256">MALLSPFAIFAENRMRLGKPGTSSRFLPAFTIFVEEKRGSDRLAKVV</sequence>
<dbReference type="Proteomes" id="UP000005819">
    <property type="component" value="Unassembled WGS sequence"/>
</dbReference>
<proteinExistence type="predicted"/>
<protein>
    <submittedName>
        <fullName evidence="1">Uncharacterized protein</fullName>
    </submittedName>
</protein>
<evidence type="ECO:0000313" key="1">
    <source>
        <dbReference type="EMBL" id="EDS02713.1"/>
    </source>
</evidence>
<evidence type="ECO:0000313" key="2">
    <source>
        <dbReference type="Proteomes" id="UP000005819"/>
    </source>
</evidence>
<dbReference type="AlphaFoldDB" id="B0MYM7"/>
<dbReference type="EMBL" id="ABFK02000020">
    <property type="protein sequence ID" value="EDS02713.1"/>
    <property type="molecule type" value="Genomic_DNA"/>
</dbReference>
<name>B0MYM7_9BACT</name>
<organism evidence="1 2">
    <name type="scientific">Alistipes putredinis DSM 17216</name>
    <dbReference type="NCBI Taxonomy" id="445970"/>
    <lineage>
        <taxon>Bacteria</taxon>
        <taxon>Pseudomonadati</taxon>
        <taxon>Bacteroidota</taxon>
        <taxon>Bacteroidia</taxon>
        <taxon>Bacteroidales</taxon>
        <taxon>Rikenellaceae</taxon>
        <taxon>Alistipes</taxon>
    </lineage>
</organism>
<comment type="caution">
    <text evidence="1">The sequence shown here is derived from an EMBL/GenBank/DDBJ whole genome shotgun (WGS) entry which is preliminary data.</text>
</comment>
<dbReference type="HOGENOM" id="CLU_3163846_0_0_10"/>
<keyword evidence="2" id="KW-1185">Reference proteome</keyword>
<reference evidence="1" key="2">
    <citation type="submission" date="2013-09" db="EMBL/GenBank/DDBJ databases">
        <title>Draft genome sequence of Alistipes putredinis (DSM 17216).</title>
        <authorList>
            <person name="Sudarsanam P."/>
            <person name="Ley R."/>
            <person name="Guruge J."/>
            <person name="Turnbaugh P.J."/>
            <person name="Mahowald M."/>
            <person name="Liep D."/>
            <person name="Gordon J."/>
        </authorList>
    </citation>
    <scope>NUCLEOTIDE SEQUENCE</scope>
    <source>
        <strain evidence="1">DSM 17216</strain>
    </source>
</reference>